<feature type="region of interest" description="Disordered" evidence="1">
    <location>
        <begin position="97"/>
        <end position="117"/>
    </location>
</feature>
<evidence type="ECO:0000256" key="1">
    <source>
        <dbReference type="SAM" id="MobiDB-lite"/>
    </source>
</evidence>
<reference evidence="2 3" key="1">
    <citation type="submission" date="2015-09" db="EMBL/GenBank/DDBJ databases">
        <title>Host preference determinants of Valsa canker pathogens revealed by comparative genomics.</title>
        <authorList>
            <person name="Yin Z."/>
            <person name="Huang L."/>
        </authorList>
    </citation>
    <scope>NUCLEOTIDE SEQUENCE [LARGE SCALE GENOMIC DNA]</scope>
    <source>
        <strain evidence="2 3">03-1</strain>
    </source>
</reference>
<dbReference type="Proteomes" id="UP000283895">
    <property type="component" value="Unassembled WGS sequence"/>
</dbReference>
<dbReference type="EMBL" id="LKEA01000010">
    <property type="protein sequence ID" value="ROW06496.1"/>
    <property type="molecule type" value="Genomic_DNA"/>
</dbReference>
<evidence type="ECO:0000313" key="2">
    <source>
        <dbReference type="EMBL" id="ROW06496.1"/>
    </source>
</evidence>
<accession>A0A423WSK1</accession>
<proteinExistence type="predicted"/>
<organism evidence="2 3">
    <name type="scientific">Cytospora schulzeri</name>
    <dbReference type="NCBI Taxonomy" id="448051"/>
    <lineage>
        <taxon>Eukaryota</taxon>
        <taxon>Fungi</taxon>
        <taxon>Dikarya</taxon>
        <taxon>Ascomycota</taxon>
        <taxon>Pezizomycotina</taxon>
        <taxon>Sordariomycetes</taxon>
        <taxon>Sordariomycetidae</taxon>
        <taxon>Diaporthales</taxon>
        <taxon>Cytosporaceae</taxon>
        <taxon>Cytospora</taxon>
    </lineage>
</organism>
<feature type="region of interest" description="Disordered" evidence="1">
    <location>
        <begin position="14"/>
        <end position="50"/>
    </location>
</feature>
<protein>
    <submittedName>
        <fullName evidence="2">Uncharacterized protein</fullName>
    </submittedName>
</protein>
<dbReference type="AlphaFoldDB" id="A0A423WSK1"/>
<keyword evidence="3" id="KW-1185">Reference proteome</keyword>
<sequence>MSLTSHRVIGFEDSCAGQEIEHSPARPYPDGHVTSAPGAQTVHPKSDRAKRTLRRMNYDRRWLQWLSRKNPDAGTHLQCFRDTADFDPSWAYCIESTHSTSRREKPNRGLEAQPISH</sequence>
<comment type="caution">
    <text evidence="2">The sequence shown here is derived from an EMBL/GenBank/DDBJ whole genome shotgun (WGS) entry which is preliminary data.</text>
</comment>
<evidence type="ECO:0000313" key="3">
    <source>
        <dbReference type="Proteomes" id="UP000283895"/>
    </source>
</evidence>
<name>A0A423WSK1_9PEZI</name>
<gene>
    <name evidence="2" type="ORF">VMCG_04345</name>
</gene>